<dbReference type="PANTHER" id="PTHR46086">
    <property type="entry name" value="ALPHA/BETA-HYDROLASES SUPERFAMILY PROTEIN"/>
    <property type="match status" value="1"/>
</dbReference>
<protein>
    <recommendedName>
        <fullName evidence="4">Fungal lipase-type domain-containing protein</fullName>
    </recommendedName>
</protein>
<dbReference type="PANTHER" id="PTHR46086:SF4">
    <property type="entry name" value="ALPHA_BETA-HYDROLASES SUPERFAMILY PROTEIN"/>
    <property type="match status" value="1"/>
</dbReference>
<dbReference type="SUPFAM" id="SSF53474">
    <property type="entry name" value="alpha/beta-Hydrolases"/>
    <property type="match status" value="1"/>
</dbReference>
<organism evidence="5 6">
    <name type="scientific">Vitis rotundifolia</name>
    <name type="common">Muscadine grape</name>
    <dbReference type="NCBI Taxonomy" id="103349"/>
    <lineage>
        <taxon>Eukaryota</taxon>
        <taxon>Viridiplantae</taxon>
        <taxon>Streptophyta</taxon>
        <taxon>Embryophyta</taxon>
        <taxon>Tracheophyta</taxon>
        <taxon>Spermatophyta</taxon>
        <taxon>Magnoliopsida</taxon>
        <taxon>eudicotyledons</taxon>
        <taxon>Gunneridae</taxon>
        <taxon>Pentapetalae</taxon>
        <taxon>rosids</taxon>
        <taxon>Vitales</taxon>
        <taxon>Vitaceae</taxon>
        <taxon>Viteae</taxon>
        <taxon>Vitis</taxon>
    </lineage>
</organism>
<dbReference type="Proteomes" id="UP001168098">
    <property type="component" value="Unassembled WGS sequence"/>
</dbReference>
<dbReference type="CDD" id="cd00519">
    <property type="entry name" value="Lipase_3"/>
    <property type="match status" value="1"/>
</dbReference>
<name>A0AA38YPU9_VITRO</name>
<feature type="domain" description="Fungal lipase-type" evidence="4">
    <location>
        <begin position="201"/>
        <end position="360"/>
    </location>
</feature>
<dbReference type="InterPro" id="IPR002921">
    <property type="entry name" value="Fungal_lipase-type"/>
</dbReference>
<dbReference type="InterPro" id="IPR044819">
    <property type="entry name" value="OBL-like"/>
</dbReference>
<dbReference type="Pfam" id="PF01764">
    <property type="entry name" value="Lipase_3"/>
    <property type="match status" value="1"/>
</dbReference>
<keyword evidence="3" id="KW-0472">Membrane</keyword>
<dbReference type="GO" id="GO:0006629">
    <property type="term" value="P:lipid metabolic process"/>
    <property type="evidence" value="ECO:0007669"/>
    <property type="project" value="InterPro"/>
</dbReference>
<dbReference type="AlphaFoldDB" id="A0AA38YPU9"/>
<feature type="region of interest" description="Disordered" evidence="2">
    <location>
        <begin position="453"/>
        <end position="475"/>
    </location>
</feature>
<feature type="compositionally biased region" description="Polar residues" evidence="2">
    <location>
        <begin position="459"/>
        <end position="469"/>
    </location>
</feature>
<comment type="caution">
    <text evidence="5">The sequence shown here is derived from an EMBL/GenBank/DDBJ whole genome shotgun (WGS) entry which is preliminary data.</text>
</comment>
<dbReference type="Gene3D" id="3.40.50.1820">
    <property type="entry name" value="alpha/beta hydrolase"/>
    <property type="match status" value="1"/>
</dbReference>
<evidence type="ECO:0000256" key="2">
    <source>
        <dbReference type="SAM" id="MobiDB-lite"/>
    </source>
</evidence>
<dbReference type="InterPro" id="IPR029058">
    <property type="entry name" value="AB_hydrolase_fold"/>
</dbReference>
<reference evidence="5 6" key="1">
    <citation type="journal article" date="2023" name="BMC Biotechnol.">
        <title>Vitis rotundifolia cv Carlos genome sequencing.</title>
        <authorList>
            <person name="Huff M."/>
            <person name="Hulse-Kemp A."/>
            <person name="Scheffler B."/>
            <person name="Youngblood R."/>
            <person name="Simpson S."/>
            <person name="Babiker E."/>
            <person name="Staton M."/>
        </authorList>
    </citation>
    <scope>NUCLEOTIDE SEQUENCE [LARGE SCALE GENOMIC DNA]</scope>
    <source>
        <tissue evidence="5">Leaf</tissue>
    </source>
</reference>
<feature type="transmembrane region" description="Helical" evidence="3">
    <location>
        <begin position="81"/>
        <end position="100"/>
    </location>
</feature>
<sequence>MASEDDLCRDYLLLKPEEASFLDLVRFLCCSEWEKRGFIECPEEKELTIERRWIIFISLLVQKMLLYLRKPMAVTGSVVELWLNLLSSNGGFLALLLNLLKGKMALPDKSSAEFTSVVGNLDTRVDLDRSIKNDGLRYSLSLSIMAAKLSYENEDFVQSVVRDHWKMEFLTFYNFWNEYQKQFSTQAFMFRDTSSDPALIVVAFRGTEPFDADAWGTDFDISWYKLPNVGKIHGGFMKALGQQKRLGWPKEIEQGSDSPLLAYYTIRQQLREILHKNEKAKFIVTGHSLGGALAILFVAILAYHEESWLMEKLEAVYTFGQPRVGDEQFGKFMEEKFKAHNVRYLRCVYCNDMVARLPYDDRILMFKHFGTCLYFNSCYRGEVVREEQNKNYFSVVWAIPKILNAVWELIRSFIIPYIKGPDYREGWFQRLLRIVGLVIPGLSDHGPQDYDNATRLGSLPSTPQLQDPTQLLKLE</sequence>
<evidence type="ECO:0000313" key="5">
    <source>
        <dbReference type="EMBL" id="KAJ9674390.1"/>
    </source>
</evidence>
<gene>
    <name evidence="5" type="ORF">PVL29_023755</name>
</gene>
<keyword evidence="1" id="KW-0378">Hydrolase</keyword>
<evidence type="ECO:0000256" key="3">
    <source>
        <dbReference type="SAM" id="Phobius"/>
    </source>
</evidence>
<evidence type="ECO:0000313" key="6">
    <source>
        <dbReference type="Proteomes" id="UP001168098"/>
    </source>
</evidence>
<evidence type="ECO:0000256" key="1">
    <source>
        <dbReference type="ARBA" id="ARBA00022801"/>
    </source>
</evidence>
<dbReference type="GO" id="GO:0004806">
    <property type="term" value="F:triacylglycerol lipase activity"/>
    <property type="evidence" value="ECO:0007669"/>
    <property type="project" value="InterPro"/>
</dbReference>
<proteinExistence type="predicted"/>
<feature type="transmembrane region" description="Helical" evidence="3">
    <location>
        <begin position="282"/>
        <end position="303"/>
    </location>
</feature>
<evidence type="ECO:0000259" key="4">
    <source>
        <dbReference type="Pfam" id="PF01764"/>
    </source>
</evidence>
<dbReference type="EMBL" id="JARBHA010000018">
    <property type="protein sequence ID" value="KAJ9674390.1"/>
    <property type="molecule type" value="Genomic_DNA"/>
</dbReference>
<keyword evidence="6" id="KW-1185">Reference proteome</keyword>
<accession>A0AA38YPU9</accession>
<keyword evidence="3" id="KW-1133">Transmembrane helix</keyword>
<keyword evidence="3" id="KW-0812">Transmembrane</keyword>